<gene>
    <name evidence="1" type="ORF">MTY_0545</name>
</gene>
<name>A0A0S6U9U5_NEOTH</name>
<protein>
    <submittedName>
        <fullName evidence="1">Uncharacterized protein</fullName>
    </submittedName>
</protein>
<reference evidence="1" key="1">
    <citation type="journal article" date="2014" name="Gene">
        <title>Genome-guided analysis of transformation efficiency and carbon dioxide assimilation by Moorella thermoacetica Y72.</title>
        <authorList>
            <person name="Tsukahara K."/>
            <person name="Kita A."/>
            <person name="Nakashimada Y."/>
            <person name="Hoshino T."/>
            <person name="Murakami K."/>
        </authorList>
    </citation>
    <scope>NUCLEOTIDE SEQUENCE [LARGE SCALE GENOMIC DNA]</scope>
    <source>
        <strain evidence="1">Y72</strain>
    </source>
</reference>
<organism evidence="1">
    <name type="scientific">Moorella thermoacetica Y72</name>
    <dbReference type="NCBI Taxonomy" id="1325331"/>
    <lineage>
        <taxon>Bacteria</taxon>
        <taxon>Bacillati</taxon>
        <taxon>Bacillota</taxon>
        <taxon>Clostridia</taxon>
        <taxon>Neomoorellales</taxon>
        <taxon>Neomoorellaceae</taxon>
        <taxon>Neomoorella</taxon>
    </lineage>
</organism>
<dbReference type="EMBL" id="DF238840">
    <property type="protein sequence ID" value="GAF25215.1"/>
    <property type="molecule type" value="Genomic_DNA"/>
</dbReference>
<dbReference type="AlphaFoldDB" id="A0A0S6U9U5"/>
<evidence type="ECO:0000313" key="1">
    <source>
        <dbReference type="EMBL" id="GAF25215.1"/>
    </source>
</evidence>
<accession>A0A0S6U9U5</accession>
<proteinExistence type="predicted"/>
<dbReference type="Proteomes" id="UP000063718">
    <property type="component" value="Unassembled WGS sequence"/>
</dbReference>
<sequence length="32" mass="3659">MVYFAKPIMGLAITVTSQVQNPPYFFRPFPVV</sequence>